<dbReference type="VEuPathDB" id="PlasmoDB:PY06109"/>
<keyword evidence="1" id="KW-1133">Transmembrane helix</keyword>
<keyword evidence="1" id="KW-0472">Membrane</keyword>
<dbReference type="Proteomes" id="UP000072904">
    <property type="component" value="Chromosome 8"/>
</dbReference>
<accession>A0A078KA00</accession>
<proteinExistence type="predicted"/>
<reference evidence="2" key="2">
    <citation type="submission" date="2014-05" db="EMBL/GenBank/DDBJ databases">
        <authorList>
            <person name="Aslett A.Martin."/>
            <person name="De Silva Nishadi"/>
        </authorList>
    </citation>
    <scope>NUCLEOTIDE SEQUENCE</scope>
    <source>
        <strain evidence="2">YM</strain>
    </source>
</reference>
<dbReference type="RefSeq" id="XP_022812082.1">
    <property type="nucleotide sequence ID" value="XM_022955860.1"/>
</dbReference>
<dbReference type="EMBL" id="LM993662">
    <property type="protein sequence ID" value="VTZ77838.1"/>
    <property type="molecule type" value="Genomic_DNA"/>
</dbReference>
<keyword evidence="1" id="KW-0812">Transmembrane</keyword>
<reference evidence="3" key="4">
    <citation type="submission" date="2019-05" db="EMBL/GenBank/DDBJ databases">
        <authorList>
            <consortium name="Pathogen Informatics"/>
        </authorList>
    </citation>
    <scope>NUCLEOTIDE SEQUENCE</scope>
    <source>
        <strain evidence="3">17X</strain>
    </source>
</reference>
<dbReference type="OrthoDB" id="373278at2759"/>
<dbReference type="VEuPathDB" id="PlasmoDB:Py17XNL_000801972"/>
<dbReference type="GeneID" id="34859814"/>
<organism evidence="2 5">
    <name type="scientific">Plasmodium yoelii</name>
    <dbReference type="NCBI Taxonomy" id="5861"/>
    <lineage>
        <taxon>Eukaryota</taxon>
        <taxon>Sar</taxon>
        <taxon>Alveolata</taxon>
        <taxon>Apicomplexa</taxon>
        <taxon>Aconoidasida</taxon>
        <taxon>Haemosporida</taxon>
        <taxon>Plasmodiidae</taxon>
        <taxon>Plasmodium</taxon>
        <taxon>Plasmodium (Vinckeia)</taxon>
    </lineage>
</organism>
<sequence>MADVLCREFESIWKLFSDELNDSGGYSFQKGTFNKYCPNNNCETNIDKINAGCLWLFNAFFGNSGTSNYENRYIDVVVCIMIWLSYKLSLNLPDNITTLKDFYSNHIQNNEKYIKNKPNDEKYTSYKKMIDEINDYMNINISHMSNFYELLKLLCNMNTASTKKNNNSVILQCANKFVDKYKELLNDDNNNDNNSYNKVLSVFSKYYTNFGNNTFFNNPPKDLPSLPKEKTGKKGETVNSKVTEITISSSGTDKPTHVTENPSYNITLSGSSLVNKLIPVLLILFAIAIFWGIAYKYSLFGFRKRSQKQKLREKLKK</sequence>
<dbReference type="NCBIfam" id="TIGR01590">
    <property type="entry name" value="yir-bir-cir_Pla"/>
    <property type="match status" value="1"/>
</dbReference>
<evidence type="ECO:0000256" key="1">
    <source>
        <dbReference type="SAM" id="Phobius"/>
    </source>
</evidence>
<dbReference type="VEuPathDB" id="PlasmoDB:PY17X_0842000"/>
<evidence type="ECO:0000313" key="2">
    <source>
        <dbReference type="EMBL" id="CDU17779.1"/>
    </source>
</evidence>
<dbReference type="Pfam" id="PF06022">
    <property type="entry name" value="Cir_Bir_Yir"/>
    <property type="match status" value="1"/>
</dbReference>
<evidence type="ECO:0000313" key="5">
    <source>
        <dbReference type="Proteomes" id="UP000072904"/>
    </source>
</evidence>
<dbReference type="InterPro" id="IPR006477">
    <property type="entry name" value="Yir_bir_cir"/>
</dbReference>
<dbReference type="EMBL" id="LK934636">
    <property type="protein sequence ID" value="CDU17779.1"/>
    <property type="molecule type" value="Genomic_DNA"/>
</dbReference>
<evidence type="ECO:0000313" key="3">
    <source>
        <dbReference type="EMBL" id="VTZ77838.1"/>
    </source>
</evidence>
<dbReference type="VEuPathDB" id="PlasmoDB:PYYM_0841700"/>
<evidence type="ECO:0000313" key="4">
    <source>
        <dbReference type="Proteomes" id="UP000072874"/>
    </source>
</evidence>
<reference evidence="3" key="3">
    <citation type="submission" date="2014-05" db="EMBL/GenBank/DDBJ databases">
        <authorList>
            <person name="Aslett M.A."/>
            <person name="De Silva N."/>
        </authorList>
    </citation>
    <scope>NUCLEOTIDE SEQUENCE</scope>
    <source>
        <strain evidence="3">17X</strain>
    </source>
</reference>
<dbReference type="Proteomes" id="UP000072874">
    <property type="component" value="Chromosome 8"/>
</dbReference>
<dbReference type="AlphaFoldDB" id="A0A078KA00"/>
<name>A0A078KA00_PLAYE</name>
<gene>
    <name evidence="3" type="ORF">PY17X_0842000</name>
    <name evidence="2" type="ORF">PYYM_0841700</name>
</gene>
<reference evidence="4 5" key="1">
    <citation type="journal article" date="2014" name="BMC Biol.">
        <title>A comprehensive evaluation of rodent malaria parasite genomes and gene expression.</title>
        <authorList>
            <person name="Otto T.D."/>
            <person name="Bohme U."/>
            <person name="Jackson A.P."/>
            <person name="Hunt M."/>
            <person name="Franke-Fayard B."/>
            <person name="Hoeijmakers W.A."/>
            <person name="Religa A.A."/>
            <person name="Robertson L."/>
            <person name="Sanders M."/>
            <person name="Ogun S.A."/>
            <person name="Cunningham D."/>
            <person name="Erhart A."/>
            <person name="Billker O."/>
            <person name="Khan S.M."/>
            <person name="Stunnenberg H.G."/>
            <person name="Langhorne J."/>
            <person name="Holder A.A."/>
            <person name="Waters A.P."/>
            <person name="Newbold C.I."/>
            <person name="Pain A."/>
            <person name="Berriman M."/>
            <person name="Janse C.J."/>
        </authorList>
    </citation>
    <scope>NUCLEOTIDE SEQUENCE [LARGE SCALE GENOMIC DNA]</scope>
    <source>
        <strain evidence="3 4">17X</strain>
        <strain evidence="2 5">YM</strain>
    </source>
</reference>
<feature type="transmembrane region" description="Helical" evidence="1">
    <location>
        <begin position="277"/>
        <end position="302"/>
    </location>
</feature>
<dbReference type="KEGG" id="pyo:PY17X_0842000"/>
<protein>
    <submittedName>
        <fullName evidence="2">YIR protein</fullName>
    </submittedName>
</protein>